<organism evidence="4 5">
    <name type="scientific">Nibricoccus aquaticus</name>
    <dbReference type="NCBI Taxonomy" id="2576891"/>
    <lineage>
        <taxon>Bacteria</taxon>
        <taxon>Pseudomonadati</taxon>
        <taxon>Verrucomicrobiota</taxon>
        <taxon>Opitutia</taxon>
        <taxon>Opitutales</taxon>
        <taxon>Opitutaceae</taxon>
        <taxon>Nibricoccus</taxon>
    </lineage>
</organism>
<evidence type="ECO:0000256" key="2">
    <source>
        <dbReference type="ARBA" id="ARBA00023150"/>
    </source>
</evidence>
<evidence type="ECO:0000313" key="4">
    <source>
        <dbReference type="EMBL" id="ATC65634.1"/>
    </source>
</evidence>
<dbReference type="KEGG" id="vbh:CMV30_17725"/>
<evidence type="ECO:0000313" key="5">
    <source>
        <dbReference type="Proteomes" id="UP000217265"/>
    </source>
</evidence>
<keyword evidence="1 3" id="KW-0963">Cytoplasm</keyword>
<dbReference type="Gene3D" id="3.40.140.10">
    <property type="entry name" value="Cytidine Deaminase, domain 2"/>
    <property type="match status" value="1"/>
</dbReference>
<dbReference type="PANTHER" id="PTHR30592">
    <property type="entry name" value="FORMATE DEHYDROGENASE"/>
    <property type="match status" value="1"/>
</dbReference>
<dbReference type="InterPro" id="IPR003786">
    <property type="entry name" value="FdhD"/>
</dbReference>
<dbReference type="OrthoDB" id="9782042at2"/>
<dbReference type="RefSeq" id="WP_096057263.1">
    <property type="nucleotide sequence ID" value="NZ_CP023344.1"/>
</dbReference>
<dbReference type="GO" id="GO:0097163">
    <property type="term" value="F:sulfur carrier activity"/>
    <property type="evidence" value="ECO:0007669"/>
    <property type="project" value="UniProtKB-UniRule"/>
</dbReference>
<protein>
    <recommendedName>
        <fullName evidence="3">Sulfur carrier protein FdhD</fullName>
    </recommendedName>
</protein>
<dbReference type="AlphaFoldDB" id="A0A290QAS6"/>
<dbReference type="PIRSF" id="PIRSF015626">
    <property type="entry name" value="FdhD"/>
    <property type="match status" value="1"/>
</dbReference>
<feature type="binding site" evidence="3">
    <location>
        <begin position="267"/>
        <end position="272"/>
    </location>
    <ligand>
        <name>Mo-bis(molybdopterin guanine dinucleotide)</name>
        <dbReference type="ChEBI" id="CHEBI:60539"/>
    </ligand>
</feature>
<gene>
    <name evidence="3" type="primary">fdhD</name>
    <name evidence="4" type="ORF">CMV30_17725</name>
</gene>
<comment type="subcellular location">
    <subcellularLocation>
        <location evidence="3">Cytoplasm</location>
    </subcellularLocation>
</comment>
<feature type="active site" description="Cysteine persulfide intermediate" evidence="3">
    <location>
        <position position="122"/>
    </location>
</feature>
<proteinExistence type="inferred from homology"/>
<accession>A0A290QAS6</accession>
<comment type="similarity">
    <text evidence="3">Belongs to the FdhD family.</text>
</comment>
<evidence type="ECO:0000256" key="3">
    <source>
        <dbReference type="HAMAP-Rule" id="MF_00187"/>
    </source>
</evidence>
<dbReference type="Proteomes" id="UP000217265">
    <property type="component" value="Chromosome"/>
</dbReference>
<dbReference type="GO" id="GO:0016783">
    <property type="term" value="F:sulfurtransferase activity"/>
    <property type="evidence" value="ECO:0007669"/>
    <property type="project" value="InterPro"/>
</dbReference>
<name>A0A290QAS6_9BACT</name>
<dbReference type="Pfam" id="PF02634">
    <property type="entry name" value="FdhD-NarQ"/>
    <property type="match status" value="1"/>
</dbReference>
<reference evidence="4 5" key="1">
    <citation type="submission" date="2017-09" db="EMBL/GenBank/DDBJ databases">
        <title>Complete genome sequence of Verrucomicrobial strain HZ-65, isolated from freshwater.</title>
        <authorList>
            <person name="Choi A."/>
        </authorList>
    </citation>
    <scope>NUCLEOTIDE SEQUENCE [LARGE SCALE GENOMIC DNA]</scope>
    <source>
        <strain evidence="4 5">HZ-65</strain>
    </source>
</reference>
<dbReference type="InterPro" id="IPR016193">
    <property type="entry name" value="Cytidine_deaminase-like"/>
</dbReference>
<dbReference type="HAMAP" id="MF_00187">
    <property type="entry name" value="FdhD"/>
    <property type="match status" value="1"/>
</dbReference>
<dbReference type="Gene3D" id="3.10.20.10">
    <property type="match status" value="1"/>
</dbReference>
<dbReference type="PANTHER" id="PTHR30592:SF1">
    <property type="entry name" value="SULFUR CARRIER PROTEIN FDHD"/>
    <property type="match status" value="1"/>
</dbReference>
<keyword evidence="5" id="KW-1185">Reference proteome</keyword>
<dbReference type="NCBIfam" id="NF001943">
    <property type="entry name" value="PRK00724.1-2"/>
    <property type="match status" value="1"/>
</dbReference>
<dbReference type="SUPFAM" id="SSF53927">
    <property type="entry name" value="Cytidine deaminase-like"/>
    <property type="match status" value="1"/>
</dbReference>
<dbReference type="NCBIfam" id="TIGR00129">
    <property type="entry name" value="fdhD_narQ"/>
    <property type="match status" value="1"/>
</dbReference>
<sequence>MPTYLPPADAVTAFSILRIGTDAPETATDLVATEEPLEIQLGYTRGSVEVRKTVAITMRTPGHDRDLAAGFLFTEGIVRDPANIAEIVRPADKPQTVIVRLRPDVAVDVRPLERNNYTTSSCGVCGKASLDAVRTATRHPLPEAAPLLDPAIIHRLPETLRAAQSGFDQTGGLHAAALFTFDGRLVAVREDIGRHNAVDKLIGSQLLAAPAGAIPLSERIVFVSSRASFELVQKIVMAGCPVLAAVGAPSSLAIELARETGATLLGFVRENRFNVYAGTMRLRALTPAFAAT</sequence>
<evidence type="ECO:0000256" key="1">
    <source>
        <dbReference type="ARBA" id="ARBA00022490"/>
    </source>
</evidence>
<keyword evidence="2 3" id="KW-0501">Molybdenum cofactor biosynthesis</keyword>
<dbReference type="EMBL" id="CP023344">
    <property type="protein sequence ID" value="ATC65634.1"/>
    <property type="molecule type" value="Genomic_DNA"/>
</dbReference>
<keyword evidence="4" id="KW-0808">Transferase</keyword>
<comment type="function">
    <text evidence="3">Required for formate dehydrogenase (FDH) activity. Acts as a sulfur carrier protein that transfers sulfur from IscS to the molybdenum cofactor prior to its insertion into FDH.</text>
</comment>
<dbReference type="GO" id="GO:0005737">
    <property type="term" value="C:cytoplasm"/>
    <property type="evidence" value="ECO:0007669"/>
    <property type="project" value="UniProtKB-SubCell"/>
</dbReference>
<dbReference type="GO" id="GO:0006777">
    <property type="term" value="P:Mo-molybdopterin cofactor biosynthetic process"/>
    <property type="evidence" value="ECO:0007669"/>
    <property type="project" value="UniProtKB-UniRule"/>
</dbReference>